<organism evidence="14 15">
    <name type="scientific">Cellulosilyticum lentocellum (strain ATCC 49066 / DSM 5427 / NCIMB 11756 / RHM5)</name>
    <name type="common">Clostridium lentocellum</name>
    <dbReference type="NCBI Taxonomy" id="642492"/>
    <lineage>
        <taxon>Bacteria</taxon>
        <taxon>Bacillati</taxon>
        <taxon>Bacillota</taxon>
        <taxon>Clostridia</taxon>
        <taxon>Lachnospirales</taxon>
        <taxon>Cellulosilyticaceae</taxon>
        <taxon>Cellulosilyticum</taxon>
    </lineage>
</organism>
<dbReference type="HOGENOM" id="CLU_021377_6_0_9"/>
<evidence type="ECO:0000256" key="12">
    <source>
        <dbReference type="SAM" id="Phobius"/>
    </source>
</evidence>
<dbReference type="PRINTS" id="PR00368">
    <property type="entry name" value="FADPNR"/>
</dbReference>
<name>F2JQ79_CELLD</name>
<reference evidence="14 15" key="1">
    <citation type="journal article" date="2011" name="J. Bacteriol.">
        <title>Complete genome sequence of the cellulose-degrading bacterium Cellulosilyticum lentocellum.</title>
        <authorList>
            <consortium name="US DOE Joint Genome Institute"/>
            <person name="Miller D.A."/>
            <person name="Suen G."/>
            <person name="Bruce D."/>
            <person name="Copeland A."/>
            <person name="Cheng J.F."/>
            <person name="Detter C."/>
            <person name="Goodwin L.A."/>
            <person name="Han C.S."/>
            <person name="Hauser L.J."/>
            <person name="Land M.L."/>
            <person name="Lapidus A."/>
            <person name="Lucas S."/>
            <person name="Meincke L."/>
            <person name="Pitluck S."/>
            <person name="Tapia R."/>
            <person name="Teshima H."/>
            <person name="Woyke T."/>
            <person name="Fox B.G."/>
            <person name="Angert E.R."/>
            <person name="Currie C.R."/>
        </authorList>
    </citation>
    <scope>NUCLEOTIDE SEQUENCE [LARGE SCALE GENOMIC DNA]</scope>
    <source>
        <strain evidence="15">ATCC 49066 / DSM 5427 / NCIMB 11756 / RHM5</strain>
    </source>
</reference>
<evidence type="ECO:0000256" key="4">
    <source>
        <dbReference type="ARBA" id="ARBA00022630"/>
    </source>
</evidence>
<dbReference type="InterPro" id="IPR036188">
    <property type="entry name" value="FAD/NAD-bd_sf"/>
</dbReference>
<evidence type="ECO:0000256" key="5">
    <source>
        <dbReference type="ARBA" id="ARBA00022692"/>
    </source>
</evidence>
<keyword evidence="4" id="KW-0285">Flavoprotein</keyword>
<dbReference type="EC" id="1.6.5.9" evidence="3"/>
<dbReference type="SUPFAM" id="SSF51905">
    <property type="entry name" value="FAD/NAD(P)-binding domain"/>
    <property type="match status" value="2"/>
</dbReference>
<dbReference type="Pfam" id="PF07681">
    <property type="entry name" value="DoxX"/>
    <property type="match status" value="1"/>
</dbReference>
<evidence type="ECO:0000256" key="8">
    <source>
        <dbReference type="ARBA" id="ARBA00023002"/>
    </source>
</evidence>
<keyword evidence="15" id="KW-1185">Reference proteome</keyword>
<comment type="subcellular location">
    <subcellularLocation>
        <location evidence="1">Membrane</location>
        <topology evidence="1">Multi-pass membrane protein</topology>
    </subcellularLocation>
</comment>
<dbReference type="GO" id="GO:0016020">
    <property type="term" value="C:membrane"/>
    <property type="evidence" value="ECO:0007669"/>
    <property type="project" value="UniProtKB-SubCell"/>
</dbReference>
<evidence type="ECO:0000256" key="2">
    <source>
        <dbReference type="ARBA" id="ARBA00005272"/>
    </source>
</evidence>
<dbReference type="Gene3D" id="3.50.50.100">
    <property type="match status" value="1"/>
</dbReference>
<dbReference type="EMBL" id="CP002582">
    <property type="protein sequence ID" value="ADZ82627.1"/>
    <property type="molecule type" value="Genomic_DNA"/>
</dbReference>
<gene>
    <name evidence="14" type="ordered locus">Clole_0894</name>
</gene>
<proteinExistence type="inferred from homology"/>
<feature type="domain" description="FAD/NAD(P)-binding" evidence="13">
    <location>
        <begin position="6"/>
        <end position="324"/>
    </location>
</feature>
<accession>F2JQ79</accession>
<dbReference type="AlphaFoldDB" id="F2JQ79"/>
<dbReference type="STRING" id="642492.Clole_0894"/>
<sequence length="627" mass="69864">MSKVTNIVILGAGYAGVHAAKKLAKKYKKNNDVQITLIDKNPYHTLMTELHEVAGGRVPEESVKVDLSQIFHRTKVKVVVDYIDNVDIAAQKVKTTYGEYAYDYLMIGMGNEPASFGVPGVDEYGFSLWSLEDALKIREHIEYKFKAASLERDEAKRREMLTFAVAGSGFTGIEMAGELLEWKSTLAREYRVDESEVSLLVVEAAGTILNMLDRKQADKAEKYMTKHGVRILKDSPITEVTPDAITLKSGEVIKTQTLIWTCGIQNNTACLAYGLETTRANRLQANEYMQSTHHENVYLIGDCAYVEEEPGKGNPQIVEAAEQTATTAVKNIIASIENKEKVKFKSSYHGFMVSIGGKYCVANLMGIKLSGFFAMAAKHIVNMIYLFGILNIPAVYHYLQHEFFDMKENRTILRGHLASKGNRLWLIPLRLYVGCVWLLEGLAKLCGEGTWETAVDALFHKGEWLFTIGADSWVKAGNINMPFSWLQDGLTGASSAAEGAVEYATPILSSMPKFYESIMKIMIPNETMANIFQIMVVILEIGIGLALIAGLFTWLASAASVFMTMNFILSAMAGWDILWYTFGGIALMSGAGRTFGLDYYVMPWITKLVGNWWIGKNKHIYKEEKTA</sequence>
<keyword evidence="8 14" id="KW-0560">Oxidoreductase</keyword>
<comment type="similarity">
    <text evidence="2">Belongs to the NADH dehydrogenase family.</text>
</comment>
<evidence type="ECO:0000256" key="10">
    <source>
        <dbReference type="ARBA" id="ARBA00023136"/>
    </source>
</evidence>
<dbReference type="KEGG" id="cle:Clole_0894"/>
<feature type="transmembrane region" description="Helical" evidence="12">
    <location>
        <begin position="380"/>
        <end position="399"/>
    </location>
</feature>
<dbReference type="Proteomes" id="UP000008467">
    <property type="component" value="Chromosome"/>
</dbReference>
<keyword evidence="10 12" id="KW-0472">Membrane</keyword>
<dbReference type="InterPro" id="IPR032808">
    <property type="entry name" value="DoxX"/>
</dbReference>
<comment type="catalytic activity">
    <reaction evidence="11">
        <text>a quinone + NADH + H(+) = a quinol + NAD(+)</text>
        <dbReference type="Rhea" id="RHEA:46160"/>
        <dbReference type="ChEBI" id="CHEBI:15378"/>
        <dbReference type="ChEBI" id="CHEBI:24646"/>
        <dbReference type="ChEBI" id="CHEBI:57540"/>
        <dbReference type="ChEBI" id="CHEBI:57945"/>
        <dbReference type="ChEBI" id="CHEBI:132124"/>
        <dbReference type="EC" id="1.6.5.9"/>
    </reaction>
</comment>
<evidence type="ECO:0000256" key="3">
    <source>
        <dbReference type="ARBA" id="ARBA00012637"/>
    </source>
</evidence>
<evidence type="ECO:0000256" key="6">
    <source>
        <dbReference type="ARBA" id="ARBA00022827"/>
    </source>
</evidence>
<keyword evidence="6" id="KW-0274">FAD</keyword>
<dbReference type="eggNOG" id="COG1252">
    <property type="taxonomic scope" value="Bacteria"/>
</dbReference>
<dbReference type="InterPro" id="IPR023753">
    <property type="entry name" value="FAD/NAD-binding_dom"/>
</dbReference>
<dbReference type="RefSeq" id="WP_013655928.1">
    <property type="nucleotide sequence ID" value="NC_015275.1"/>
</dbReference>
<evidence type="ECO:0000256" key="7">
    <source>
        <dbReference type="ARBA" id="ARBA00022989"/>
    </source>
</evidence>
<evidence type="ECO:0000313" key="14">
    <source>
        <dbReference type="EMBL" id="ADZ82627.1"/>
    </source>
</evidence>
<keyword evidence="9" id="KW-0520">NAD</keyword>
<evidence type="ECO:0000256" key="1">
    <source>
        <dbReference type="ARBA" id="ARBA00004141"/>
    </source>
</evidence>
<dbReference type="PRINTS" id="PR00411">
    <property type="entry name" value="PNDRDTASEI"/>
</dbReference>
<dbReference type="Pfam" id="PF07992">
    <property type="entry name" value="Pyr_redox_2"/>
    <property type="match status" value="1"/>
</dbReference>
<keyword evidence="7 12" id="KW-1133">Transmembrane helix</keyword>
<dbReference type="GO" id="GO:0050136">
    <property type="term" value="F:NADH dehydrogenase (quinone) (non-electrogenic) activity"/>
    <property type="evidence" value="ECO:0007669"/>
    <property type="project" value="UniProtKB-EC"/>
</dbReference>
<dbReference type="InterPro" id="IPR045024">
    <property type="entry name" value="NDH-2"/>
</dbReference>
<dbReference type="PANTHER" id="PTHR43706:SF47">
    <property type="entry name" value="EXTERNAL NADH-UBIQUINONE OXIDOREDUCTASE 1, MITOCHONDRIAL-RELATED"/>
    <property type="match status" value="1"/>
</dbReference>
<evidence type="ECO:0000259" key="13">
    <source>
        <dbReference type="Pfam" id="PF07992"/>
    </source>
</evidence>
<feature type="transmembrane region" description="Helical" evidence="12">
    <location>
        <begin position="529"/>
        <end position="555"/>
    </location>
</feature>
<evidence type="ECO:0000313" key="15">
    <source>
        <dbReference type="Proteomes" id="UP000008467"/>
    </source>
</evidence>
<dbReference type="PANTHER" id="PTHR43706">
    <property type="entry name" value="NADH DEHYDROGENASE"/>
    <property type="match status" value="1"/>
</dbReference>
<keyword evidence="5 12" id="KW-0812">Transmembrane</keyword>
<evidence type="ECO:0000256" key="9">
    <source>
        <dbReference type="ARBA" id="ARBA00023027"/>
    </source>
</evidence>
<protein>
    <recommendedName>
        <fullName evidence="3">NADH:ubiquinone reductase (non-electrogenic)</fullName>
        <ecNumber evidence="3">1.6.5.9</ecNumber>
    </recommendedName>
</protein>
<evidence type="ECO:0000256" key="11">
    <source>
        <dbReference type="ARBA" id="ARBA00047599"/>
    </source>
</evidence>